<reference evidence="2 3" key="1">
    <citation type="submission" date="2020-08" db="EMBL/GenBank/DDBJ databases">
        <title>Sequencing the genomes of 1000 actinobacteria strains.</title>
        <authorList>
            <person name="Klenk H.-P."/>
        </authorList>
    </citation>
    <scope>NUCLEOTIDE SEQUENCE [LARGE SCALE GENOMIC DNA]</scope>
    <source>
        <strain evidence="2 3">DSM 22826</strain>
    </source>
</reference>
<dbReference type="PROSITE" id="PS51257">
    <property type="entry name" value="PROKAR_LIPOPROTEIN"/>
    <property type="match status" value="1"/>
</dbReference>
<evidence type="ECO:0000313" key="2">
    <source>
        <dbReference type="EMBL" id="MBB2995644.1"/>
    </source>
</evidence>
<dbReference type="Proteomes" id="UP000523000">
    <property type="component" value="Unassembled WGS sequence"/>
</dbReference>
<dbReference type="InterPro" id="IPR028082">
    <property type="entry name" value="Peripla_BP_I"/>
</dbReference>
<dbReference type="AlphaFoldDB" id="A0A839QLK6"/>
<dbReference type="PANTHER" id="PTHR35271">
    <property type="entry name" value="ABC TRANSPORTER, SUBSTRATE-BINDING LIPOPROTEIN-RELATED"/>
    <property type="match status" value="1"/>
</dbReference>
<keyword evidence="3" id="KW-1185">Reference proteome</keyword>
<sequence>MNKLTPRKATLLSLALVVAASLTACGQGGSGEADAKPEMKTIGISTIVSHPDLDTLIQGIQDGLKQEGLTEGKDIKVEVQNAQGNIALATTIAQKFAADKVDVIVGVSTPSSLAAVKATENSSIPVIFTGVSADPAAAGLAKPGNEPLGRLVTGVYTPDTTVDQLELFGQLSPDVKKLGFLFNPGEANSVQARTLVDAAAQTHGWSLVDATVTSSNDISAAMNSLVGRVDAVILPQDNTVLTGLPAILKIATENKLPVYSSDTSSVKEGTVATVATNTYEQGVQTAAMLAKILKGTSANDIAPEPAGKVATWVNTTAAENMGVTVPANILETAEIAK</sequence>
<protein>
    <submittedName>
        <fullName evidence="2">Putative ABC transport system substrate-binding protein</fullName>
    </submittedName>
</protein>
<evidence type="ECO:0000313" key="3">
    <source>
        <dbReference type="Proteomes" id="UP000523000"/>
    </source>
</evidence>
<gene>
    <name evidence="2" type="ORF">E9229_001835</name>
</gene>
<dbReference type="CDD" id="cd06325">
    <property type="entry name" value="PBP1_ABC_unchar_transporter"/>
    <property type="match status" value="1"/>
</dbReference>
<dbReference type="RefSeq" id="WP_183510866.1">
    <property type="nucleotide sequence ID" value="NZ_BAABGK010000029.1"/>
</dbReference>
<dbReference type="PANTHER" id="PTHR35271:SF1">
    <property type="entry name" value="ABC TRANSPORTER, SUBSTRATE-BINDING LIPOPROTEIN"/>
    <property type="match status" value="1"/>
</dbReference>
<feature type="chain" id="PRO_5038876139" evidence="1">
    <location>
        <begin position="27"/>
        <end position="337"/>
    </location>
</feature>
<organism evidence="2 3">
    <name type="scientific">Paeniglutamicibacter cryotolerans</name>
    <dbReference type="NCBI Taxonomy" id="670079"/>
    <lineage>
        <taxon>Bacteria</taxon>
        <taxon>Bacillati</taxon>
        <taxon>Actinomycetota</taxon>
        <taxon>Actinomycetes</taxon>
        <taxon>Micrococcales</taxon>
        <taxon>Micrococcaceae</taxon>
        <taxon>Paeniglutamicibacter</taxon>
    </lineage>
</organism>
<evidence type="ECO:0000256" key="1">
    <source>
        <dbReference type="SAM" id="SignalP"/>
    </source>
</evidence>
<proteinExistence type="predicted"/>
<dbReference type="Gene3D" id="3.40.50.2300">
    <property type="match status" value="2"/>
</dbReference>
<name>A0A839QLK6_9MICC</name>
<dbReference type="SUPFAM" id="SSF53822">
    <property type="entry name" value="Periplasmic binding protein-like I"/>
    <property type="match status" value="1"/>
</dbReference>
<accession>A0A839QLK6</accession>
<dbReference type="InterPro" id="IPR007487">
    <property type="entry name" value="ABC_transpt-TYRBP-like"/>
</dbReference>
<dbReference type="EMBL" id="JACHVS010000001">
    <property type="protein sequence ID" value="MBB2995644.1"/>
    <property type="molecule type" value="Genomic_DNA"/>
</dbReference>
<feature type="signal peptide" evidence="1">
    <location>
        <begin position="1"/>
        <end position="26"/>
    </location>
</feature>
<dbReference type="Pfam" id="PF04392">
    <property type="entry name" value="ABC_sub_bind"/>
    <property type="match status" value="1"/>
</dbReference>
<comment type="caution">
    <text evidence="2">The sequence shown here is derived from an EMBL/GenBank/DDBJ whole genome shotgun (WGS) entry which is preliminary data.</text>
</comment>
<keyword evidence="1" id="KW-0732">Signal</keyword>